<name>A0ABR2ZMB8_9AGAR</name>
<sequence>MSDQSQFTPPSISDDAKIARMDANHFGRQILTSALTHEPTHRGISKERLELFQQQPKVHGPTTTSECLDLTGGSPKDMRASHWNKELIYRLTSKARSIISMNHEFAHLEKNEGFWHGFFAKRIHALLLESHQRREKESKEGERSDTQTEVERSSSGRYKKYHRRMRIAATMHRKCRADGREEEEERWGFILCSVDALTAAGMSDEENGYDEDLEEDVTYVHEVDFRHEGFRRVLDGVDDAPEAEPSVFSKKGRKRKRRVRSGIVKKHKPPPHLAPQLFRASYLDIMQKGLIEMVPLGSDDEEAARYLADEETTKQKRYGTCETNTTSTDHPTIMHSPPLLERTFPLILACPLIGLVIYYFLLQ</sequence>
<evidence type="ECO:0000313" key="4">
    <source>
        <dbReference type="EMBL" id="KAL0062811.1"/>
    </source>
</evidence>
<evidence type="ECO:0000313" key="5">
    <source>
        <dbReference type="Proteomes" id="UP001437256"/>
    </source>
</evidence>
<keyword evidence="2" id="KW-1133">Transmembrane helix</keyword>
<gene>
    <name evidence="3" type="ORF">AAF712_010314</name>
    <name evidence="4" type="ORF">AAF712_010349</name>
</gene>
<evidence type="ECO:0000256" key="1">
    <source>
        <dbReference type="SAM" id="MobiDB-lite"/>
    </source>
</evidence>
<keyword evidence="2" id="KW-0472">Membrane</keyword>
<evidence type="ECO:0000313" key="3">
    <source>
        <dbReference type="EMBL" id="KAL0062776.1"/>
    </source>
</evidence>
<evidence type="ECO:0000256" key="2">
    <source>
        <dbReference type="SAM" id="Phobius"/>
    </source>
</evidence>
<feature type="transmembrane region" description="Helical" evidence="2">
    <location>
        <begin position="344"/>
        <end position="362"/>
    </location>
</feature>
<feature type="compositionally biased region" description="Basic and acidic residues" evidence="1">
    <location>
        <begin position="134"/>
        <end position="154"/>
    </location>
</feature>
<comment type="caution">
    <text evidence="4">The sequence shown here is derived from an EMBL/GenBank/DDBJ whole genome shotgun (WGS) entry which is preliminary data.</text>
</comment>
<proteinExistence type="predicted"/>
<accession>A0ABR2ZMB8</accession>
<dbReference type="Proteomes" id="UP001437256">
    <property type="component" value="Unassembled WGS sequence"/>
</dbReference>
<feature type="compositionally biased region" description="Basic residues" evidence="1">
    <location>
        <begin position="250"/>
        <end position="260"/>
    </location>
</feature>
<feature type="region of interest" description="Disordered" evidence="1">
    <location>
        <begin position="241"/>
        <end position="260"/>
    </location>
</feature>
<feature type="region of interest" description="Disordered" evidence="1">
    <location>
        <begin position="134"/>
        <end position="157"/>
    </location>
</feature>
<organism evidence="4 5">
    <name type="scientific">Marasmius tenuissimus</name>
    <dbReference type="NCBI Taxonomy" id="585030"/>
    <lineage>
        <taxon>Eukaryota</taxon>
        <taxon>Fungi</taxon>
        <taxon>Dikarya</taxon>
        <taxon>Basidiomycota</taxon>
        <taxon>Agaricomycotina</taxon>
        <taxon>Agaricomycetes</taxon>
        <taxon>Agaricomycetidae</taxon>
        <taxon>Agaricales</taxon>
        <taxon>Marasmiineae</taxon>
        <taxon>Marasmiaceae</taxon>
        <taxon>Marasmius</taxon>
    </lineage>
</organism>
<dbReference type="EMBL" id="JBBXMP010000096">
    <property type="protein sequence ID" value="KAL0062811.1"/>
    <property type="molecule type" value="Genomic_DNA"/>
</dbReference>
<keyword evidence="2" id="KW-0812">Transmembrane</keyword>
<keyword evidence="5" id="KW-1185">Reference proteome</keyword>
<dbReference type="EMBL" id="JBBXMP010000096">
    <property type="protein sequence ID" value="KAL0062776.1"/>
    <property type="molecule type" value="Genomic_DNA"/>
</dbReference>
<reference evidence="4 5" key="1">
    <citation type="submission" date="2024-05" db="EMBL/GenBank/DDBJ databases">
        <title>A draft genome resource for the thread blight pathogen Marasmius tenuissimus strain MS-2.</title>
        <authorList>
            <person name="Yulfo-Soto G.E."/>
            <person name="Baruah I.K."/>
            <person name="Amoako-Attah I."/>
            <person name="Bukari Y."/>
            <person name="Meinhardt L.W."/>
            <person name="Bailey B.A."/>
            <person name="Cohen S.P."/>
        </authorList>
    </citation>
    <scope>NUCLEOTIDE SEQUENCE [LARGE SCALE GENOMIC DNA]</scope>
    <source>
        <strain evidence="4 5">MS-2</strain>
    </source>
</reference>
<protein>
    <submittedName>
        <fullName evidence="4">Uncharacterized protein</fullName>
    </submittedName>
</protein>